<dbReference type="SUPFAM" id="SSF50129">
    <property type="entry name" value="GroES-like"/>
    <property type="match status" value="1"/>
</dbReference>
<dbReference type="OrthoDB" id="1879366at2759"/>
<evidence type="ECO:0000313" key="7">
    <source>
        <dbReference type="EMBL" id="KAI5071270.1"/>
    </source>
</evidence>
<evidence type="ECO:0000256" key="4">
    <source>
        <dbReference type="ARBA" id="ARBA00023002"/>
    </source>
</evidence>
<comment type="cofactor">
    <cofactor evidence="1 5">
        <name>Zn(2+)</name>
        <dbReference type="ChEBI" id="CHEBI:29105"/>
    </cofactor>
</comment>
<comment type="caution">
    <text evidence="7">The sequence shown here is derived from an EMBL/GenBank/DDBJ whole genome shotgun (WGS) entry which is preliminary data.</text>
</comment>
<gene>
    <name evidence="7" type="ORF">GOP47_0013521</name>
</gene>
<dbReference type="InterPro" id="IPR013149">
    <property type="entry name" value="ADH-like_C"/>
</dbReference>
<name>A0A9D4UNX2_ADICA</name>
<dbReference type="PANTHER" id="PTHR42683">
    <property type="entry name" value="ALDEHYDE REDUCTASE"/>
    <property type="match status" value="1"/>
</dbReference>
<dbReference type="InterPro" id="IPR020843">
    <property type="entry name" value="ER"/>
</dbReference>
<dbReference type="FunFam" id="3.40.50.720:FF:000022">
    <property type="entry name" value="Cinnamyl alcohol dehydrogenase"/>
    <property type="match status" value="1"/>
</dbReference>
<dbReference type="Gene3D" id="3.40.50.720">
    <property type="entry name" value="NAD(P)-binding Rossmann-like Domain"/>
    <property type="match status" value="1"/>
</dbReference>
<dbReference type="SUPFAM" id="SSF51735">
    <property type="entry name" value="NAD(P)-binding Rossmann-fold domains"/>
    <property type="match status" value="1"/>
</dbReference>
<dbReference type="FunFam" id="3.90.180.10:FF:000100">
    <property type="entry name" value="Putative cinnamyl alcohol dehydrogenase 6"/>
    <property type="match status" value="1"/>
</dbReference>
<evidence type="ECO:0000256" key="1">
    <source>
        <dbReference type="ARBA" id="ARBA00001947"/>
    </source>
</evidence>
<dbReference type="InterPro" id="IPR013154">
    <property type="entry name" value="ADH-like_N"/>
</dbReference>
<evidence type="ECO:0000256" key="3">
    <source>
        <dbReference type="ARBA" id="ARBA00022833"/>
    </source>
</evidence>
<keyword evidence="8" id="KW-1185">Reference proteome</keyword>
<dbReference type="InterPro" id="IPR047109">
    <property type="entry name" value="CAD-like"/>
</dbReference>
<dbReference type="InterPro" id="IPR002328">
    <property type="entry name" value="ADH_Zn_CS"/>
</dbReference>
<dbReference type="CDD" id="cd05283">
    <property type="entry name" value="CAD1"/>
    <property type="match status" value="1"/>
</dbReference>
<dbReference type="SMART" id="SM00829">
    <property type="entry name" value="PKS_ER"/>
    <property type="match status" value="1"/>
</dbReference>
<dbReference type="Proteomes" id="UP000886520">
    <property type="component" value="Chromosome 13"/>
</dbReference>
<dbReference type="Pfam" id="PF08240">
    <property type="entry name" value="ADH_N"/>
    <property type="match status" value="1"/>
</dbReference>
<dbReference type="AlphaFoldDB" id="A0A9D4UNX2"/>
<keyword evidence="3 5" id="KW-0862">Zinc</keyword>
<dbReference type="Pfam" id="PF00107">
    <property type="entry name" value="ADH_zinc_N"/>
    <property type="match status" value="1"/>
</dbReference>
<evidence type="ECO:0000313" key="8">
    <source>
        <dbReference type="Proteomes" id="UP000886520"/>
    </source>
</evidence>
<dbReference type="GO" id="GO:0008270">
    <property type="term" value="F:zinc ion binding"/>
    <property type="evidence" value="ECO:0007669"/>
    <property type="project" value="InterPro"/>
</dbReference>
<evidence type="ECO:0000256" key="2">
    <source>
        <dbReference type="ARBA" id="ARBA00022723"/>
    </source>
</evidence>
<evidence type="ECO:0000256" key="5">
    <source>
        <dbReference type="RuleBase" id="RU361277"/>
    </source>
</evidence>
<dbReference type="PROSITE" id="PS00059">
    <property type="entry name" value="ADH_ZINC"/>
    <property type="match status" value="1"/>
</dbReference>
<protein>
    <recommendedName>
        <fullName evidence="6">Enoyl reductase (ER) domain-containing protein</fullName>
    </recommendedName>
</protein>
<evidence type="ECO:0000259" key="6">
    <source>
        <dbReference type="SMART" id="SM00829"/>
    </source>
</evidence>
<feature type="domain" description="Enoyl reductase (ER)" evidence="6">
    <location>
        <begin position="24"/>
        <end position="352"/>
    </location>
</feature>
<keyword evidence="2 5" id="KW-0479">Metal-binding</keyword>
<organism evidence="7 8">
    <name type="scientific">Adiantum capillus-veneris</name>
    <name type="common">Maidenhair fern</name>
    <dbReference type="NCBI Taxonomy" id="13818"/>
    <lineage>
        <taxon>Eukaryota</taxon>
        <taxon>Viridiplantae</taxon>
        <taxon>Streptophyta</taxon>
        <taxon>Embryophyta</taxon>
        <taxon>Tracheophyta</taxon>
        <taxon>Polypodiopsida</taxon>
        <taxon>Polypodiidae</taxon>
        <taxon>Polypodiales</taxon>
        <taxon>Pteridineae</taxon>
        <taxon>Pteridaceae</taxon>
        <taxon>Vittarioideae</taxon>
        <taxon>Adiantum</taxon>
    </lineage>
</organism>
<proteinExistence type="inferred from homology"/>
<reference evidence="7" key="1">
    <citation type="submission" date="2021-01" db="EMBL/GenBank/DDBJ databases">
        <title>Adiantum capillus-veneris genome.</title>
        <authorList>
            <person name="Fang Y."/>
            <person name="Liao Q."/>
        </authorList>
    </citation>
    <scope>NUCLEOTIDE SEQUENCE</scope>
    <source>
        <strain evidence="7">H3</strain>
        <tissue evidence="7">Leaf</tissue>
    </source>
</reference>
<dbReference type="InterPro" id="IPR036291">
    <property type="entry name" value="NAD(P)-bd_dom_sf"/>
</dbReference>
<sequence length="361" mass="39350">MAAGAVTSEENYNCLGWAARDPSGVLSPLKFSRRAPGPHDVSYRITHCGVCYAEIIWTRNHFGHTKYPVVPGHEMAGIVTEVGSEVSRFKVDDRVGTGTIVNSCRSCEFCEERMENYCEKGAVLTYDGVDHDGSITRGGFSTHIVVDERYCVRIPETLRLEHAAPLLCAGITVYSPMMRHGMNKPGKSIGVLGLGGLGHMAVKFAKSFGAIVTVLSTSASKEDEALKVLGADKFLVTSNTAEMEQATRSLDFILDTASAYHPLDLYLPLLKTRGTFVVVGAPNEMKFNPVALFLGMKSIAGSAGGGTKEAQEMVDYCGEHGIAPMIELIPMQYINTALDRLSKNDVRYRFVVNIEESLHME</sequence>
<keyword evidence="4" id="KW-0560">Oxidoreductase</keyword>
<dbReference type="GO" id="GO:0016616">
    <property type="term" value="F:oxidoreductase activity, acting on the CH-OH group of donors, NAD or NADP as acceptor"/>
    <property type="evidence" value="ECO:0007669"/>
    <property type="project" value="InterPro"/>
</dbReference>
<dbReference type="Gene3D" id="3.90.180.10">
    <property type="entry name" value="Medium-chain alcohol dehydrogenases, catalytic domain"/>
    <property type="match status" value="1"/>
</dbReference>
<dbReference type="InterPro" id="IPR011032">
    <property type="entry name" value="GroES-like_sf"/>
</dbReference>
<dbReference type="EMBL" id="JABFUD020000013">
    <property type="protein sequence ID" value="KAI5071270.1"/>
    <property type="molecule type" value="Genomic_DNA"/>
</dbReference>
<accession>A0A9D4UNX2</accession>
<comment type="similarity">
    <text evidence="5">Belongs to the zinc-containing alcohol dehydrogenase family.</text>
</comment>